<keyword evidence="3" id="KW-1185">Reference proteome</keyword>
<sequence length="167" mass="18418">MSAPFDVHSERLYPQSSASTIRGDDASIAPSQAETLTPERDEAQRFTATGRPMPAYQSSGLANMANGSVAEAPQFLPMKFTDESILDIPIPYSAIYPPEDGGEGKKERKGSFLGKLTGGGGRKKEGFKMVKMTRREYLMYWAKDEQGRYIGTEPEGRGREVFGDRLL</sequence>
<feature type="region of interest" description="Disordered" evidence="1">
    <location>
        <begin position="96"/>
        <end position="121"/>
    </location>
</feature>
<comment type="caution">
    <text evidence="2">The sequence shown here is derived from an EMBL/GenBank/DDBJ whole genome shotgun (WGS) entry which is preliminary data.</text>
</comment>
<dbReference type="AlphaFoldDB" id="A0A8H3I9I3"/>
<dbReference type="OrthoDB" id="4158258at2759"/>
<evidence type="ECO:0000313" key="3">
    <source>
        <dbReference type="Proteomes" id="UP000664521"/>
    </source>
</evidence>
<organism evidence="2 3">
    <name type="scientific">Heterodermia speciosa</name>
    <dbReference type="NCBI Taxonomy" id="116794"/>
    <lineage>
        <taxon>Eukaryota</taxon>
        <taxon>Fungi</taxon>
        <taxon>Dikarya</taxon>
        <taxon>Ascomycota</taxon>
        <taxon>Pezizomycotina</taxon>
        <taxon>Lecanoromycetes</taxon>
        <taxon>OSLEUM clade</taxon>
        <taxon>Lecanoromycetidae</taxon>
        <taxon>Caliciales</taxon>
        <taxon>Physciaceae</taxon>
        <taxon>Heterodermia</taxon>
    </lineage>
</organism>
<dbReference type="EMBL" id="CAJPDS010000008">
    <property type="protein sequence ID" value="CAF9910058.1"/>
    <property type="molecule type" value="Genomic_DNA"/>
</dbReference>
<dbReference type="Proteomes" id="UP000664521">
    <property type="component" value="Unassembled WGS sequence"/>
</dbReference>
<protein>
    <submittedName>
        <fullName evidence="2">Uncharacterized protein</fullName>
    </submittedName>
</protein>
<accession>A0A8H3I9I3</accession>
<reference evidence="2" key="1">
    <citation type="submission" date="2021-03" db="EMBL/GenBank/DDBJ databases">
        <authorList>
            <person name="Tagirdzhanova G."/>
        </authorList>
    </citation>
    <scope>NUCLEOTIDE SEQUENCE</scope>
</reference>
<evidence type="ECO:0000313" key="2">
    <source>
        <dbReference type="EMBL" id="CAF9910058.1"/>
    </source>
</evidence>
<name>A0A8H3I9I3_9LECA</name>
<feature type="region of interest" description="Disordered" evidence="1">
    <location>
        <begin position="1"/>
        <end position="59"/>
    </location>
</feature>
<gene>
    <name evidence="2" type="ORF">HETSPECPRED_009592</name>
</gene>
<evidence type="ECO:0000256" key="1">
    <source>
        <dbReference type="SAM" id="MobiDB-lite"/>
    </source>
</evidence>
<proteinExistence type="predicted"/>